<feature type="transmembrane region" description="Helical" evidence="5">
    <location>
        <begin position="475"/>
        <end position="499"/>
    </location>
</feature>
<dbReference type="Proteomes" id="UP000319619">
    <property type="component" value="Unassembled WGS sequence"/>
</dbReference>
<evidence type="ECO:0000256" key="2">
    <source>
        <dbReference type="ARBA" id="ARBA00022692"/>
    </source>
</evidence>
<reference evidence="6 7" key="1">
    <citation type="submission" date="2017-06" db="EMBL/GenBank/DDBJ databases">
        <title>Novel microbial phyla capable of carbon fixation and sulfur reduction in deep-sea sediments.</title>
        <authorList>
            <person name="Huang J."/>
            <person name="Baker B."/>
            <person name="Wang Y."/>
        </authorList>
    </citation>
    <scope>NUCLEOTIDE SEQUENCE [LARGE SCALE GENOMIC DNA]</scope>
    <source>
        <strain evidence="6">B3_LCP</strain>
    </source>
</reference>
<feature type="transmembrane region" description="Helical" evidence="5">
    <location>
        <begin position="186"/>
        <end position="206"/>
    </location>
</feature>
<feature type="transmembrane region" description="Helical" evidence="5">
    <location>
        <begin position="55"/>
        <end position="79"/>
    </location>
</feature>
<dbReference type="GO" id="GO:0008514">
    <property type="term" value="F:organic anion transmembrane transporter activity"/>
    <property type="evidence" value="ECO:0007669"/>
    <property type="project" value="UniProtKB-ARBA"/>
</dbReference>
<keyword evidence="3 5" id="KW-1133">Transmembrane helix</keyword>
<comment type="subcellular location">
    <subcellularLocation>
        <location evidence="1">Membrane</location>
        <topology evidence="1">Multi-pass membrane protein</topology>
    </subcellularLocation>
</comment>
<proteinExistence type="predicted"/>
<dbReference type="GO" id="GO:0005886">
    <property type="term" value="C:plasma membrane"/>
    <property type="evidence" value="ECO:0007669"/>
    <property type="project" value="TreeGrafter"/>
</dbReference>
<gene>
    <name evidence="6" type="ORF">CEE37_10000</name>
</gene>
<feature type="transmembrane region" description="Helical" evidence="5">
    <location>
        <begin position="413"/>
        <end position="431"/>
    </location>
</feature>
<dbReference type="NCBIfam" id="TIGR00785">
    <property type="entry name" value="dass"/>
    <property type="match status" value="1"/>
</dbReference>
<evidence type="ECO:0000256" key="5">
    <source>
        <dbReference type="SAM" id="Phobius"/>
    </source>
</evidence>
<evidence type="ECO:0000313" key="7">
    <source>
        <dbReference type="Proteomes" id="UP000319619"/>
    </source>
</evidence>
<feature type="transmembrane region" description="Helical" evidence="5">
    <location>
        <begin position="15"/>
        <end position="34"/>
    </location>
</feature>
<feature type="transmembrane region" description="Helical" evidence="5">
    <location>
        <begin position="91"/>
        <end position="109"/>
    </location>
</feature>
<dbReference type="AlphaFoldDB" id="A0A532UYN7"/>
<feature type="transmembrane region" description="Helical" evidence="5">
    <location>
        <begin position="313"/>
        <end position="334"/>
    </location>
</feature>
<evidence type="ECO:0000256" key="4">
    <source>
        <dbReference type="ARBA" id="ARBA00023136"/>
    </source>
</evidence>
<dbReference type="CDD" id="cd01115">
    <property type="entry name" value="SLC13_permease"/>
    <property type="match status" value="1"/>
</dbReference>
<organism evidence="6 7">
    <name type="scientific">candidate division LCP-89 bacterium B3_LCP</name>
    <dbReference type="NCBI Taxonomy" id="2012998"/>
    <lineage>
        <taxon>Bacteria</taxon>
        <taxon>Pseudomonadati</taxon>
        <taxon>Bacteria division LCP-89</taxon>
    </lineage>
</organism>
<accession>A0A532UYN7</accession>
<keyword evidence="4 5" id="KW-0472">Membrane</keyword>
<feature type="transmembrane region" description="Helical" evidence="5">
    <location>
        <begin position="284"/>
        <end position="301"/>
    </location>
</feature>
<name>A0A532UYN7_UNCL8</name>
<feature type="transmembrane region" description="Helical" evidence="5">
    <location>
        <begin position="355"/>
        <end position="374"/>
    </location>
</feature>
<dbReference type="EMBL" id="NJBN01000006">
    <property type="protein sequence ID" value="TKJ40060.1"/>
    <property type="molecule type" value="Genomic_DNA"/>
</dbReference>
<dbReference type="Pfam" id="PF00939">
    <property type="entry name" value="Na_sulph_symp"/>
    <property type="match status" value="1"/>
</dbReference>
<feature type="transmembrane region" description="Helical" evidence="5">
    <location>
        <begin position="386"/>
        <end position="406"/>
    </location>
</feature>
<dbReference type="InterPro" id="IPR001898">
    <property type="entry name" value="SLC13A/DASS"/>
</dbReference>
<feature type="transmembrane region" description="Helical" evidence="5">
    <location>
        <begin position="146"/>
        <end position="165"/>
    </location>
</feature>
<comment type="caution">
    <text evidence="6">The sequence shown here is derived from an EMBL/GenBank/DDBJ whole genome shotgun (WGS) entry which is preliminary data.</text>
</comment>
<evidence type="ECO:0000313" key="6">
    <source>
        <dbReference type="EMBL" id="TKJ40060.1"/>
    </source>
</evidence>
<dbReference type="PANTHER" id="PTHR10283:SF82">
    <property type="entry name" value="SOLUTE CARRIER FAMILY 13 MEMBER 2"/>
    <property type="match status" value="1"/>
</dbReference>
<feature type="transmembrane region" description="Helical" evidence="5">
    <location>
        <begin position="226"/>
        <end position="248"/>
    </location>
</feature>
<evidence type="ECO:0000256" key="1">
    <source>
        <dbReference type="ARBA" id="ARBA00004141"/>
    </source>
</evidence>
<keyword evidence="2 5" id="KW-0812">Transmembrane</keyword>
<dbReference type="GO" id="GO:1905039">
    <property type="term" value="P:carboxylic acid transmembrane transport"/>
    <property type="evidence" value="ECO:0007669"/>
    <property type="project" value="UniProtKB-ARBA"/>
</dbReference>
<dbReference type="PANTHER" id="PTHR10283">
    <property type="entry name" value="SOLUTE CARRIER FAMILY 13 MEMBER"/>
    <property type="match status" value="1"/>
</dbReference>
<feature type="transmembrane region" description="Helical" evidence="5">
    <location>
        <begin position="437"/>
        <end position="463"/>
    </location>
</feature>
<evidence type="ECO:0000256" key="3">
    <source>
        <dbReference type="ARBA" id="ARBA00022989"/>
    </source>
</evidence>
<protein>
    <submittedName>
        <fullName evidence="6">Anion transporter</fullName>
    </submittedName>
</protein>
<sequence length="501" mass="53812">MSRDNDLDQVEEISMYRRVGFVLGPLFFVILLILPELAGMTPTAQRMAAVTIWMAIWWITEAIPIPATALLPLVLFPLLGIASAKTAATPYANHLIFLFLGGFFIALGVQKWQLHKRIALKTISVLGFSPPRLVLGFMIATAFLSMWISNTATAVIMLPIGLAVVKHFQSDDSDGRDKKIGNFGSALMFGIAYAASIGGIGTLIGTPPNIILAGMLEEMHGQSISFTRWMMVGLPLVIVFLPIAWFYLTRIACPVWGSGGLSGSSVIREELSKIGKMSVQERRVAMVFFLTALAWVLSDAKNFGSFTIPGLKSLFPGITDSTIAMSGALALFILPAKGISGKRLLDWSSAKDIPWGILLLFGGGLALAEGFKLTQLDLWIGGRLDLFQYCPILLIIIVLVALVIFLTEVTSNTATTAMILPVCGALAVTIGQDPLLLMVPAAMAASCAFMLPVGTPPNALIFASGQVTIPQMARIGVWLNFMGIVIITLITYAVAIPLLGL</sequence>